<dbReference type="Proteomes" id="UP001185899">
    <property type="component" value="Unassembled WGS sequence"/>
</dbReference>
<dbReference type="PRINTS" id="PR00839">
    <property type="entry name" value="V8PROTEASE"/>
</dbReference>
<evidence type="ECO:0000256" key="5">
    <source>
        <dbReference type="ARBA" id="ARBA00022825"/>
    </source>
</evidence>
<dbReference type="GO" id="GO:0006508">
    <property type="term" value="P:proteolysis"/>
    <property type="evidence" value="ECO:0007669"/>
    <property type="project" value="UniProtKB-KW"/>
</dbReference>
<dbReference type="PANTHER" id="PTHR36234">
    <property type="entry name" value="LYSYL ENDOPEPTIDASE"/>
    <property type="match status" value="1"/>
</dbReference>
<dbReference type="PANTHER" id="PTHR36234:SF5">
    <property type="entry name" value="LYSYL ENDOPEPTIDASE"/>
    <property type="match status" value="1"/>
</dbReference>
<accession>A0ABU4B4N7</accession>
<dbReference type="SUPFAM" id="SSF50494">
    <property type="entry name" value="Trypsin-like serine proteases"/>
    <property type="match status" value="1"/>
</dbReference>
<dbReference type="InterPro" id="IPR008353">
    <property type="entry name" value="Peptidase_S1B_tx"/>
</dbReference>
<dbReference type="Pfam" id="PF13365">
    <property type="entry name" value="Trypsin_2"/>
    <property type="match status" value="1"/>
</dbReference>
<comment type="caution">
    <text evidence="7">The sequence shown here is derived from an EMBL/GenBank/DDBJ whole genome shotgun (WGS) entry which is preliminary data.</text>
</comment>
<dbReference type="GO" id="GO:0008233">
    <property type="term" value="F:peptidase activity"/>
    <property type="evidence" value="ECO:0007669"/>
    <property type="project" value="UniProtKB-KW"/>
</dbReference>
<dbReference type="RefSeq" id="WP_317549644.1">
    <property type="nucleotide sequence ID" value="NZ_JAWLKE010000011.1"/>
</dbReference>
<dbReference type="InterPro" id="IPR043504">
    <property type="entry name" value="Peptidase_S1_PA_chymotrypsin"/>
</dbReference>
<gene>
    <name evidence="7" type="ORF">R3P95_23200</name>
</gene>
<evidence type="ECO:0000313" key="8">
    <source>
        <dbReference type="Proteomes" id="UP001185899"/>
    </source>
</evidence>
<dbReference type="PRINTS" id="PR01774">
    <property type="entry name" value="EXFOLTOXIN"/>
</dbReference>
<keyword evidence="5 6" id="KW-0720">Serine protease</keyword>
<dbReference type="EC" id="3.4.21.-" evidence="6"/>
<organism evidence="7 8">
    <name type="scientific">Rhodococcus cercidiphylli</name>
    <dbReference type="NCBI Taxonomy" id="489916"/>
    <lineage>
        <taxon>Bacteria</taxon>
        <taxon>Bacillati</taxon>
        <taxon>Actinomycetota</taxon>
        <taxon>Actinomycetes</taxon>
        <taxon>Mycobacteriales</taxon>
        <taxon>Nocardiaceae</taxon>
        <taxon>Rhodococcus</taxon>
    </lineage>
</organism>
<dbReference type="Gene3D" id="2.40.10.10">
    <property type="entry name" value="Trypsin-like serine proteases"/>
    <property type="match status" value="2"/>
</dbReference>
<keyword evidence="3" id="KW-0732">Signal</keyword>
<evidence type="ECO:0000256" key="2">
    <source>
        <dbReference type="ARBA" id="ARBA00022670"/>
    </source>
</evidence>
<keyword evidence="2 6" id="KW-0645">Protease</keyword>
<keyword evidence="8" id="KW-1185">Reference proteome</keyword>
<dbReference type="InterPro" id="IPR008256">
    <property type="entry name" value="Peptidase_S1B"/>
</dbReference>
<evidence type="ECO:0000256" key="4">
    <source>
        <dbReference type="ARBA" id="ARBA00022801"/>
    </source>
</evidence>
<sequence>MLDPNIRPAASRIIVSNPAEFAKRVSRDRQGNYRGVSREKKLEHLRAKGVMLPARASNKRMDLAVERVFGTDDLRPIAWLGKAKAAADAVAMISLSLPGEKESTATGFMISTQLMMTNYHVLKTAAQAADKSVYVTFGYEKSVDNRPLADAEIVALDPSAFFIASKRLDYAIVALARTSDRKLPGDRYGRLPLVAAPSKALPGSPLNIIQHPGGHHKQIAFRNNLMTDAETETLAVYLTDTNPGSSGSPVLDDDFELVALHHSAREFRDQDGNKIDLNGDPVSGKNSDLLRYWVANEGTRVSAIVADLEKKKMTAKRRSLISAAIT</sequence>
<evidence type="ECO:0000256" key="6">
    <source>
        <dbReference type="RuleBase" id="RU004296"/>
    </source>
</evidence>
<dbReference type="EMBL" id="JAWLKE010000011">
    <property type="protein sequence ID" value="MDV6233473.1"/>
    <property type="molecule type" value="Genomic_DNA"/>
</dbReference>
<keyword evidence="4 6" id="KW-0378">Hydrolase</keyword>
<proteinExistence type="inferred from homology"/>
<evidence type="ECO:0000256" key="1">
    <source>
        <dbReference type="ARBA" id="ARBA00008764"/>
    </source>
</evidence>
<dbReference type="InterPro" id="IPR009003">
    <property type="entry name" value="Peptidase_S1_PA"/>
</dbReference>
<evidence type="ECO:0000256" key="3">
    <source>
        <dbReference type="ARBA" id="ARBA00022729"/>
    </source>
</evidence>
<evidence type="ECO:0000313" key="7">
    <source>
        <dbReference type="EMBL" id="MDV6233473.1"/>
    </source>
</evidence>
<protein>
    <recommendedName>
        <fullName evidence="6">Serine protease</fullName>
        <ecNumber evidence="6">3.4.21.-</ecNumber>
    </recommendedName>
</protein>
<reference evidence="7 8" key="1">
    <citation type="submission" date="2023-10" db="EMBL/GenBank/DDBJ databases">
        <title>Development of a sustainable strategy for remediation of hydrocarbon-contaminated territories based on the waste exchange concept.</title>
        <authorList>
            <person name="Krivoruchko A."/>
        </authorList>
    </citation>
    <scope>NUCLEOTIDE SEQUENCE [LARGE SCALE GENOMIC DNA]</scope>
    <source>
        <strain evidence="7 8">IEGM 1322</strain>
    </source>
</reference>
<name>A0ABU4B4N7_9NOCA</name>
<comment type="similarity">
    <text evidence="1 6">Belongs to the peptidase S1B family.</text>
</comment>